<feature type="non-terminal residue" evidence="1">
    <location>
        <position position="514"/>
    </location>
</feature>
<dbReference type="Gene3D" id="3.30.70.1820">
    <property type="entry name" value="L1 transposable element, RRM domain"/>
    <property type="match status" value="1"/>
</dbReference>
<evidence type="ECO:0000313" key="2">
    <source>
        <dbReference type="Proteomes" id="UP001221898"/>
    </source>
</evidence>
<evidence type="ECO:0000313" key="1">
    <source>
        <dbReference type="EMBL" id="KAJ8351018.1"/>
    </source>
</evidence>
<sequence length="514" mass="58049">MIPYLADDLFTILKRLLQRFVTDDTLKRVKTPVKLFSEDFKDRANHKDASVINIGFVADKLLSELRVRKKVSERDVLMVRKETKEFLVTAVTKLLEKCPLKSSPVLDRSENKCDTILNQFRDFAVICKTSEDASQWPTGAHSRLDTFFHALLAKEHPFKELWDIVKKVLLLSHGQASVERGFSVNKNITVANMKERTLIAQRVIVDHLHHVGGVANVGMTKELLQSAGCAKQRYHVYLNEEKKKREHTQQTQKRKVVQDEVDQLKFAYNKRHTEATSKTDIDPSKLAKMADMDKLRAEILTSLKSDIATLIRSELKTVLAEGFGDIKSELQAVKLELVANTAMLRSDLDKMKTNITDMEHGLSTCSDDMTALQTTVGKLESAVTSLQQKCLDLEGRMRRSNIRILNVAEGPGSASPTAVSKLLREALHLDKNLVIDRSYRSLQPKHPSGKPRAIIAKLHYYQDCADILRRARETGPLQFNGTAILIFPDYPPSVAQARSAFNDVRKLLRGRDGV</sequence>
<comment type="caution">
    <text evidence="1">The sequence shown here is derived from an EMBL/GenBank/DDBJ whole genome shotgun (WGS) entry which is preliminary data.</text>
</comment>
<dbReference type="Proteomes" id="UP001221898">
    <property type="component" value="Unassembled WGS sequence"/>
</dbReference>
<keyword evidence="2" id="KW-1185">Reference proteome</keyword>
<dbReference type="InterPro" id="IPR004244">
    <property type="entry name" value="Transposase_22"/>
</dbReference>
<evidence type="ECO:0008006" key="3">
    <source>
        <dbReference type="Google" id="ProtNLM"/>
    </source>
</evidence>
<dbReference type="AlphaFoldDB" id="A0AAD7R0Z3"/>
<dbReference type="EMBL" id="JAINUG010002188">
    <property type="protein sequence ID" value="KAJ8351018.1"/>
    <property type="molecule type" value="Genomic_DNA"/>
</dbReference>
<gene>
    <name evidence="1" type="ORF">AAFF_G00161270</name>
</gene>
<reference evidence="1" key="1">
    <citation type="journal article" date="2023" name="Science">
        <title>Genome structures resolve the early diversification of teleost fishes.</title>
        <authorList>
            <person name="Parey E."/>
            <person name="Louis A."/>
            <person name="Montfort J."/>
            <person name="Bouchez O."/>
            <person name="Roques C."/>
            <person name="Iampietro C."/>
            <person name="Lluch J."/>
            <person name="Castinel A."/>
            <person name="Donnadieu C."/>
            <person name="Desvignes T."/>
            <person name="Floi Bucao C."/>
            <person name="Jouanno E."/>
            <person name="Wen M."/>
            <person name="Mejri S."/>
            <person name="Dirks R."/>
            <person name="Jansen H."/>
            <person name="Henkel C."/>
            <person name="Chen W.J."/>
            <person name="Zahm M."/>
            <person name="Cabau C."/>
            <person name="Klopp C."/>
            <person name="Thompson A.W."/>
            <person name="Robinson-Rechavi M."/>
            <person name="Braasch I."/>
            <person name="Lecointre G."/>
            <person name="Bobe J."/>
            <person name="Postlethwait J.H."/>
            <person name="Berthelot C."/>
            <person name="Roest Crollius H."/>
            <person name="Guiguen Y."/>
        </authorList>
    </citation>
    <scope>NUCLEOTIDE SEQUENCE</scope>
    <source>
        <strain evidence="1">NC1722</strain>
    </source>
</reference>
<accession>A0AAD7R0Z3</accession>
<name>A0AAD7R0Z3_9TELE</name>
<protein>
    <recommendedName>
        <fullName evidence="3">HAT C-terminal dimerisation domain-containing protein</fullName>
    </recommendedName>
</protein>
<dbReference type="PANTHER" id="PTHR11505">
    <property type="entry name" value="L1 TRANSPOSABLE ELEMENT-RELATED"/>
    <property type="match status" value="1"/>
</dbReference>
<organism evidence="1 2">
    <name type="scientific">Aldrovandia affinis</name>
    <dbReference type="NCBI Taxonomy" id="143900"/>
    <lineage>
        <taxon>Eukaryota</taxon>
        <taxon>Metazoa</taxon>
        <taxon>Chordata</taxon>
        <taxon>Craniata</taxon>
        <taxon>Vertebrata</taxon>
        <taxon>Euteleostomi</taxon>
        <taxon>Actinopterygii</taxon>
        <taxon>Neopterygii</taxon>
        <taxon>Teleostei</taxon>
        <taxon>Notacanthiformes</taxon>
        <taxon>Halosauridae</taxon>
        <taxon>Aldrovandia</taxon>
    </lineage>
</organism>
<proteinExistence type="predicted"/>